<name>D8PWI6_SCHCM</name>
<gene>
    <name evidence="14" type="ORF">SCHCODRAFT_51792</name>
</gene>
<dbReference type="PANTHER" id="PTHR12189">
    <property type="entry name" value="MRNA GUANINE-7- METHYLTRANSFERASE"/>
    <property type="match status" value="1"/>
</dbReference>
<keyword evidence="5" id="KW-0949">S-adenosyl-L-methionine</keyword>
<evidence type="ECO:0000256" key="8">
    <source>
        <dbReference type="ARBA" id="ARBA00032772"/>
    </source>
</evidence>
<dbReference type="PANTHER" id="PTHR12189:SF2">
    <property type="entry name" value="MRNA CAP GUANINE-N7 METHYLTRANSFERASE"/>
    <property type="match status" value="1"/>
</dbReference>
<dbReference type="eggNOG" id="KOG1975">
    <property type="taxonomic scope" value="Eukaryota"/>
</dbReference>
<dbReference type="PROSITE" id="PS51562">
    <property type="entry name" value="RNA_CAP0_MT"/>
    <property type="match status" value="1"/>
</dbReference>
<sequence length="494" mass="55212">MPAFDPVRDALNSPLSPSHPPPSPFTRPQEAPHYSSSPLASPSIGKRATDLSVLLNDDPPPLTRTPSSRSASLAHLPVAPESPERLSRPSSSSSAVNSARTATRPTSSHGTMAPPPPPPPPPRTAYQPKKRLTPAGSVMIPLSKAEMEQFQNFRGKGSVTLSKRKRAPSREPDEDRPPPNKKLIGDTGVVAAHYNARPEVGVDKRVESPIFALKAFNNWVKSVIITKFAHPALQHSPNYSRKERLRGKVLDLGCGKGGDINKWQKANAKHYVGADIAAVSVEQGRQRWEFLRGARPEALFLALDCFTEPIGRALPPDILRTPFDVVSMQFCMHYAFETEAKARCMLDNVSRYLRSGGVFIGTIPNADFLLSHLDDVDEDDHDLSWGNSVYNVKFDERKHNSIYGHRYWFYLQDAVDNVPEYLVHWDPFVKLAAEYGLLPIYKEPFGEVFQESEKKEFKQLLIRMKVMNEEGESNMTEDQWDAANVYIAFAFQKC</sequence>
<feature type="domain" description="MRNA cap 0 methyltransferase" evidence="13">
    <location>
        <begin position="208"/>
        <end position="494"/>
    </location>
</feature>
<evidence type="ECO:0000256" key="1">
    <source>
        <dbReference type="ARBA" id="ARBA00003378"/>
    </source>
</evidence>
<dbReference type="GO" id="GO:0003723">
    <property type="term" value="F:RNA binding"/>
    <property type="evidence" value="ECO:0007669"/>
    <property type="project" value="UniProtKB-KW"/>
</dbReference>
<dbReference type="GO" id="GO:0004482">
    <property type="term" value="F:mRNA 5'-cap (guanine-N7-)-methyltransferase activity"/>
    <property type="evidence" value="ECO:0007669"/>
    <property type="project" value="UniProtKB-EC"/>
</dbReference>
<dbReference type="AlphaFoldDB" id="D8PWI6"/>
<dbReference type="FunCoup" id="D8PWI6">
    <property type="interactions" value="706"/>
</dbReference>
<keyword evidence="6" id="KW-0694">RNA-binding</keyword>
<feature type="region of interest" description="Disordered" evidence="12">
    <location>
        <begin position="1"/>
        <end position="129"/>
    </location>
</feature>
<dbReference type="SUPFAM" id="SSF53335">
    <property type="entry name" value="S-adenosyl-L-methionine-dependent methyltransferases"/>
    <property type="match status" value="1"/>
</dbReference>
<dbReference type="Pfam" id="PF03291">
    <property type="entry name" value="mRNA_G-N7_MeTrfase"/>
    <property type="match status" value="1"/>
</dbReference>
<comment type="function">
    <text evidence="1">Responsible for methylating the 5'-cap structure of mRNAs.</text>
</comment>
<proteinExistence type="predicted"/>
<dbReference type="GO" id="GO:0005634">
    <property type="term" value="C:nucleus"/>
    <property type="evidence" value="ECO:0007669"/>
    <property type="project" value="TreeGrafter"/>
</dbReference>
<evidence type="ECO:0000313" key="14">
    <source>
        <dbReference type="EMBL" id="EFJ01048.1"/>
    </source>
</evidence>
<evidence type="ECO:0000256" key="9">
    <source>
        <dbReference type="ARBA" id="ARBA00033387"/>
    </source>
</evidence>
<dbReference type="Proteomes" id="UP000007431">
    <property type="component" value="Unassembled WGS sequence"/>
</dbReference>
<dbReference type="InterPro" id="IPR039753">
    <property type="entry name" value="RG7MT1"/>
</dbReference>
<dbReference type="Gene3D" id="3.40.50.150">
    <property type="entry name" value="Vaccinia Virus protein VP39"/>
    <property type="match status" value="1"/>
</dbReference>
<comment type="catalytic activity">
    <reaction evidence="10">
        <text>a 5'-end (5'-triphosphoguanosine)-ribonucleoside in mRNA + S-adenosyl-L-methionine = a 5'-end (N(7)-methyl 5'-triphosphoguanosine)-ribonucleoside in mRNA + S-adenosyl-L-homocysteine</text>
        <dbReference type="Rhea" id="RHEA:67008"/>
        <dbReference type="Rhea" id="RHEA-COMP:17166"/>
        <dbReference type="Rhea" id="RHEA-COMP:17167"/>
        <dbReference type="ChEBI" id="CHEBI:57856"/>
        <dbReference type="ChEBI" id="CHEBI:59789"/>
        <dbReference type="ChEBI" id="CHEBI:156461"/>
        <dbReference type="ChEBI" id="CHEBI:167617"/>
        <dbReference type="EC" id="2.1.1.56"/>
    </reaction>
</comment>
<evidence type="ECO:0000256" key="5">
    <source>
        <dbReference type="ARBA" id="ARBA00022691"/>
    </source>
</evidence>
<dbReference type="EMBL" id="GL377303">
    <property type="protein sequence ID" value="EFJ01048.1"/>
    <property type="molecule type" value="Genomic_DNA"/>
</dbReference>
<keyword evidence="3" id="KW-0489">Methyltransferase</keyword>
<keyword evidence="7" id="KW-0507">mRNA processing</keyword>
<evidence type="ECO:0000259" key="13">
    <source>
        <dbReference type="PROSITE" id="PS51562"/>
    </source>
</evidence>
<feature type="compositionally biased region" description="Basic and acidic residues" evidence="12">
    <location>
        <begin position="168"/>
        <end position="178"/>
    </location>
</feature>
<evidence type="ECO:0000256" key="4">
    <source>
        <dbReference type="ARBA" id="ARBA00022679"/>
    </source>
</evidence>
<protein>
    <recommendedName>
        <fullName evidence="11">mRNA cap guanine-N(7) methyltransferase</fullName>
        <ecNumber evidence="2">2.1.1.56</ecNumber>
    </recommendedName>
    <alternativeName>
        <fullName evidence="8">mRNA (guanine-N(7))-methyltransferase</fullName>
    </alternativeName>
    <alternativeName>
        <fullName evidence="9">mRNA cap methyltransferase</fullName>
    </alternativeName>
</protein>
<dbReference type="InterPro" id="IPR004971">
    <property type="entry name" value="mRNA_G-N7_MeTrfase_dom"/>
</dbReference>
<evidence type="ECO:0000256" key="7">
    <source>
        <dbReference type="ARBA" id="ARBA00023042"/>
    </source>
</evidence>
<keyword evidence="15" id="KW-1185">Reference proteome</keyword>
<evidence type="ECO:0000313" key="15">
    <source>
        <dbReference type="Proteomes" id="UP000007431"/>
    </source>
</evidence>
<feature type="compositionally biased region" description="Pro residues" evidence="12">
    <location>
        <begin position="113"/>
        <end position="123"/>
    </location>
</feature>
<dbReference type="CDD" id="cd02440">
    <property type="entry name" value="AdoMet_MTases"/>
    <property type="match status" value="1"/>
</dbReference>
<dbReference type="HOGENOM" id="CLU_020346_4_1_1"/>
<dbReference type="InParanoid" id="D8PWI6"/>
<dbReference type="VEuPathDB" id="FungiDB:SCHCODRAFT_02606534"/>
<feature type="compositionally biased region" description="Low complexity" evidence="12">
    <location>
        <begin position="88"/>
        <end position="100"/>
    </location>
</feature>
<accession>D8PWI6</accession>
<dbReference type="InterPro" id="IPR029063">
    <property type="entry name" value="SAM-dependent_MTases_sf"/>
</dbReference>
<evidence type="ECO:0000256" key="6">
    <source>
        <dbReference type="ARBA" id="ARBA00022884"/>
    </source>
</evidence>
<feature type="compositionally biased region" description="Polar residues" evidence="12">
    <location>
        <begin position="101"/>
        <end position="110"/>
    </location>
</feature>
<feature type="region of interest" description="Disordered" evidence="12">
    <location>
        <begin position="152"/>
        <end position="185"/>
    </location>
</feature>
<dbReference type="OMA" id="LITGDCF"/>
<evidence type="ECO:0000256" key="2">
    <source>
        <dbReference type="ARBA" id="ARBA00011926"/>
    </source>
</evidence>
<reference evidence="14 15" key="1">
    <citation type="journal article" date="2010" name="Nat. Biotechnol.">
        <title>Genome sequence of the model mushroom Schizophyllum commune.</title>
        <authorList>
            <person name="Ohm R.A."/>
            <person name="de Jong J.F."/>
            <person name="Lugones L.G."/>
            <person name="Aerts A."/>
            <person name="Kothe E."/>
            <person name="Stajich J.E."/>
            <person name="de Vries R.P."/>
            <person name="Record E."/>
            <person name="Levasseur A."/>
            <person name="Baker S.E."/>
            <person name="Bartholomew K.A."/>
            <person name="Coutinho P.M."/>
            <person name="Erdmann S."/>
            <person name="Fowler T.J."/>
            <person name="Gathman A.C."/>
            <person name="Lombard V."/>
            <person name="Henrissat B."/>
            <person name="Knabe N."/>
            <person name="Kuees U."/>
            <person name="Lilly W.W."/>
            <person name="Lindquist E."/>
            <person name="Lucas S."/>
            <person name="Magnuson J.K."/>
            <person name="Piumi F."/>
            <person name="Raudaskoski M."/>
            <person name="Salamov A."/>
            <person name="Schmutz J."/>
            <person name="Schwarze F.W.M.R."/>
            <person name="vanKuyk P.A."/>
            <person name="Horton J.S."/>
            <person name="Grigoriev I.V."/>
            <person name="Woesten H.A.B."/>
        </authorList>
    </citation>
    <scope>NUCLEOTIDE SEQUENCE [LARGE SCALE GENOMIC DNA]</scope>
    <source>
        <strain evidence="15">H4-8 / FGSC 9210</strain>
    </source>
</reference>
<evidence type="ECO:0000256" key="3">
    <source>
        <dbReference type="ARBA" id="ARBA00022603"/>
    </source>
</evidence>
<dbReference type="STRING" id="578458.D8PWI6"/>
<evidence type="ECO:0000256" key="11">
    <source>
        <dbReference type="ARBA" id="ARBA00049739"/>
    </source>
</evidence>
<evidence type="ECO:0000256" key="10">
    <source>
        <dbReference type="ARBA" id="ARBA00044712"/>
    </source>
</evidence>
<organism evidence="15">
    <name type="scientific">Schizophyllum commune (strain H4-8 / FGSC 9210)</name>
    <name type="common">Split gill fungus</name>
    <dbReference type="NCBI Taxonomy" id="578458"/>
    <lineage>
        <taxon>Eukaryota</taxon>
        <taxon>Fungi</taxon>
        <taxon>Dikarya</taxon>
        <taxon>Basidiomycota</taxon>
        <taxon>Agaricomycotina</taxon>
        <taxon>Agaricomycetes</taxon>
        <taxon>Agaricomycetidae</taxon>
        <taxon>Agaricales</taxon>
        <taxon>Schizophyllaceae</taxon>
        <taxon>Schizophyllum</taxon>
    </lineage>
</organism>
<feature type="compositionally biased region" description="Low complexity" evidence="12">
    <location>
        <begin position="64"/>
        <end position="74"/>
    </location>
</feature>
<evidence type="ECO:0000256" key="12">
    <source>
        <dbReference type="SAM" id="MobiDB-lite"/>
    </source>
</evidence>
<dbReference type="EC" id="2.1.1.56" evidence="2"/>
<keyword evidence="4" id="KW-0808">Transferase</keyword>
<keyword evidence="7" id="KW-0506">mRNA capping</keyword>